<organism evidence="6 7">
    <name type="scientific">Ameyamaea chiangmaiensis</name>
    <dbReference type="NCBI Taxonomy" id="442969"/>
    <lineage>
        <taxon>Bacteria</taxon>
        <taxon>Pseudomonadati</taxon>
        <taxon>Pseudomonadota</taxon>
        <taxon>Alphaproteobacteria</taxon>
        <taxon>Acetobacterales</taxon>
        <taxon>Acetobacteraceae</taxon>
        <taxon>Ameyamaea</taxon>
    </lineage>
</organism>
<evidence type="ECO:0000256" key="2">
    <source>
        <dbReference type="ARBA" id="ARBA00023015"/>
    </source>
</evidence>
<keyword evidence="4" id="KW-0804">Transcription</keyword>
<dbReference type="SUPFAM" id="SSF46785">
    <property type="entry name" value="Winged helix' DNA-binding domain"/>
    <property type="match status" value="1"/>
</dbReference>
<dbReference type="AlphaFoldDB" id="A0A850P9X3"/>
<protein>
    <submittedName>
        <fullName evidence="6">LysR family transcriptional regulator</fullName>
    </submittedName>
</protein>
<dbReference type="InterPro" id="IPR058163">
    <property type="entry name" value="LysR-type_TF_proteobact-type"/>
</dbReference>
<dbReference type="RefSeq" id="WP_176613770.1">
    <property type="nucleotide sequence ID" value="NZ_JABXXR010000068.1"/>
</dbReference>
<dbReference type="EMBL" id="JABXXR010000068">
    <property type="protein sequence ID" value="NVN40834.1"/>
    <property type="molecule type" value="Genomic_DNA"/>
</dbReference>
<proteinExistence type="inferred from homology"/>
<comment type="caution">
    <text evidence="6">The sequence shown here is derived from an EMBL/GenBank/DDBJ whole genome shotgun (WGS) entry which is preliminary data.</text>
</comment>
<evidence type="ECO:0000313" key="7">
    <source>
        <dbReference type="Proteomes" id="UP000585665"/>
    </source>
</evidence>
<dbReference type="InterPro" id="IPR036390">
    <property type="entry name" value="WH_DNA-bd_sf"/>
</dbReference>
<evidence type="ECO:0000313" key="6">
    <source>
        <dbReference type="EMBL" id="NVN40834.1"/>
    </source>
</evidence>
<comment type="similarity">
    <text evidence="1">Belongs to the LysR transcriptional regulatory family.</text>
</comment>
<gene>
    <name evidence="6" type="ORF">HUK82_09700</name>
</gene>
<keyword evidence="7" id="KW-1185">Reference proteome</keyword>
<dbReference type="PROSITE" id="PS50931">
    <property type="entry name" value="HTH_LYSR"/>
    <property type="match status" value="1"/>
</dbReference>
<dbReference type="GO" id="GO:0003677">
    <property type="term" value="F:DNA binding"/>
    <property type="evidence" value="ECO:0007669"/>
    <property type="project" value="UniProtKB-KW"/>
</dbReference>
<dbReference type="SUPFAM" id="SSF53850">
    <property type="entry name" value="Periplasmic binding protein-like II"/>
    <property type="match status" value="1"/>
</dbReference>
<dbReference type="PANTHER" id="PTHR30537">
    <property type="entry name" value="HTH-TYPE TRANSCRIPTIONAL REGULATOR"/>
    <property type="match status" value="1"/>
</dbReference>
<evidence type="ECO:0000256" key="3">
    <source>
        <dbReference type="ARBA" id="ARBA00023125"/>
    </source>
</evidence>
<dbReference type="GO" id="GO:0003700">
    <property type="term" value="F:DNA-binding transcription factor activity"/>
    <property type="evidence" value="ECO:0007669"/>
    <property type="project" value="InterPro"/>
</dbReference>
<keyword evidence="3" id="KW-0238">DNA-binding</keyword>
<name>A0A850P9X3_9PROT</name>
<dbReference type="InterPro" id="IPR036388">
    <property type="entry name" value="WH-like_DNA-bd_sf"/>
</dbReference>
<dbReference type="Pfam" id="PF00126">
    <property type="entry name" value="HTH_1"/>
    <property type="match status" value="1"/>
</dbReference>
<reference evidence="6 7" key="1">
    <citation type="submission" date="2020-06" db="EMBL/GenBank/DDBJ databases">
        <title>Description of novel acetic acid bacteria.</title>
        <authorList>
            <person name="Sombolestani A."/>
        </authorList>
    </citation>
    <scope>NUCLEOTIDE SEQUENCE [LARGE SCALE GENOMIC DNA]</scope>
    <source>
        <strain evidence="6 7">LMG 27010</strain>
    </source>
</reference>
<dbReference type="InterPro" id="IPR000847">
    <property type="entry name" value="LysR_HTH_N"/>
</dbReference>
<evidence type="ECO:0000259" key="5">
    <source>
        <dbReference type="PROSITE" id="PS50931"/>
    </source>
</evidence>
<evidence type="ECO:0000256" key="4">
    <source>
        <dbReference type="ARBA" id="ARBA00023163"/>
    </source>
</evidence>
<evidence type="ECO:0000256" key="1">
    <source>
        <dbReference type="ARBA" id="ARBA00009437"/>
    </source>
</evidence>
<dbReference type="Pfam" id="PF03466">
    <property type="entry name" value="LysR_substrate"/>
    <property type="match status" value="1"/>
</dbReference>
<dbReference type="FunFam" id="1.10.10.10:FF:000001">
    <property type="entry name" value="LysR family transcriptional regulator"/>
    <property type="match status" value="1"/>
</dbReference>
<dbReference type="PANTHER" id="PTHR30537:SF5">
    <property type="entry name" value="HTH-TYPE TRANSCRIPTIONAL ACTIVATOR TTDR-RELATED"/>
    <property type="match status" value="1"/>
</dbReference>
<keyword evidence="2" id="KW-0805">Transcription regulation</keyword>
<dbReference type="InterPro" id="IPR005119">
    <property type="entry name" value="LysR_subst-bd"/>
</dbReference>
<dbReference type="CDD" id="cd08422">
    <property type="entry name" value="PBP2_CrgA_like"/>
    <property type="match status" value="1"/>
</dbReference>
<dbReference type="Gene3D" id="1.10.10.10">
    <property type="entry name" value="Winged helix-like DNA-binding domain superfamily/Winged helix DNA-binding domain"/>
    <property type="match status" value="1"/>
</dbReference>
<dbReference type="Proteomes" id="UP000585665">
    <property type="component" value="Unassembled WGS sequence"/>
</dbReference>
<feature type="domain" description="HTH lysR-type" evidence="5">
    <location>
        <begin position="1"/>
        <end position="59"/>
    </location>
</feature>
<dbReference type="PRINTS" id="PR00039">
    <property type="entry name" value="HTHLYSR"/>
</dbReference>
<dbReference type="Gene3D" id="3.40.190.290">
    <property type="match status" value="1"/>
</dbReference>
<accession>A0A850P9X3</accession>
<sequence length="299" mass="32773">MDLLSALHSFVRVAATGSFSAVSRETGASQPTISRHIALLEQHYGTTLFARTTRSLMMTEDGRSLLPHAYEVIEILETVETELGRRRASVSGLVRIGVTTAFGLYVASRLGELLERHPDLSIELVVRDGFGDLVEDGLDLAVRIGEIAEGSLIVRRLGSIQRKVIASRAYIARRGRPEHPRDLVTHPCIAHTYSGLRFDLLLERDGEQSAITASGPFRANNTEAVLTAVRAGAGIGVLPSFQVQDGLDSGEFVELFNDWSMPLLPFYAVHTGPRTLPLRTRAVLDFLVEISSVLRHHAD</sequence>